<feature type="region of interest" description="Disordered" evidence="1">
    <location>
        <begin position="1"/>
        <end position="47"/>
    </location>
</feature>
<keyword evidence="3" id="KW-1185">Reference proteome</keyword>
<dbReference type="GeneID" id="6417636"/>
<dbReference type="OrthoDB" id="14029at10239"/>
<feature type="compositionally biased region" description="Low complexity" evidence="1">
    <location>
        <begin position="128"/>
        <end position="141"/>
    </location>
</feature>
<dbReference type="EMBL" id="EU744250">
    <property type="protein sequence ID" value="ACE79975.1"/>
    <property type="molecule type" value="Genomic_DNA"/>
</dbReference>
<dbReference type="InterPro" id="IPR057999">
    <property type="entry name" value="Gp49"/>
</dbReference>
<evidence type="ECO:0000313" key="3">
    <source>
        <dbReference type="Proteomes" id="UP000001211"/>
    </source>
</evidence>
<feature type="compositionally biased region" description="Low complexity" evidence="1">
    <location>
        <begin position="13"/>
        <end position="31"/>
    </location>
</feature>
<dbReference type="RefSeq" id="YP_001994866.1">
    <property type="nucleotide sequence ID" value="NC_011023.1"/>
</dbReference>
<organism evidence="2 3">
    <name type="scientific">Mycobacterium phage Pukovnik</name>
    <dbReference type="NCBI Taxonomy" id="2914013"/>
    <lineage>
        <taxon>Viruses</taxon>
        <taxon>Duplodnaviria</taxon>
        <taxon>Heunggongvirae</taxon>
        <taxon>Uroviricota</taxon>
        <taxon>Caudoviricetes</taxon>
        <taxon>Pukovnikvirus</taxon>
        <taxon>Pukovnikvirus pukovnik</taxon>
    </lineage>
</organism>
<evidence type="ECO:0000256" key="1">
    <source>
        <dbReference type="SAM" id="MobiDB-lite"/>
    </source>
</evidence>
<accession>B3VGJ8</accession>
<evidence type="ECO:0000313" key="2">
    <source>
        <dbReference type="EMBL" id="ACE79975.1"/>
    </source>
</evidence>
<dbReference type="KEGG" id="vg:6417636"/>
<proteinExistence type="predicted"/>
<sequence length="187" mass="19480">MKGSNLSYEDPFADAPAAAEEPAEEAQQQTPPSQPAPKPVVAGPAGDLSVTFKGDGSYASPWLVPKYASVADALVDLGEDPAVVAGLNQAQRWMALFERATKMAAHFASLSGGAPAPANGGGNGGGQQRQSRAPQAAQEAPGGEERFCQHGKMEFKSGVSKKTGKPYKLFSCTAPRDQQCDAQFLKS</sequence>
<dbReference type="Proteomes" id="UP000001211">
    <property type="component" value="Segment"/>
</dbReference>
<name>B3VGJ8_9CAUD</name>
<reference evidence="2 3" key="1">
    <citation type="submission" date="2008-05" db="EMBL/GenBank/DDBJ databases">
        <authorList>
            <person name="Vogelsberger A.M."/>
            <person name="Jacobs-Sera D."/>
            <person name="Hendrix R.W."/>
            <person name="Hatfull G.F."/>
        </authorList>
    </citation>
    <scope>NUCLEOTIDE SEQUENCE [LARGE SCALE GENOMIC DNA]</scope>
    <source>
        <strain evidence="2 3">Pukovnik</strain>
    </source>
</reference>
<protein>
    <submittedName>
        <fullName evidence="2">Uncharacterized protein</fullName>
    </submittedName>
</protein>
<feature type="region of interest" description="Disordered" evidence="1">
    <location>
        <begin position="114"/>
        <end position="151"/>
    </location>
</feature>
<gene>
    <name evidence="2" type="primary">49</name>
    <name evidence="2" type="ORF">Pukovnik_49</name>
</gene>
<dbReference type="Pfam" id="PF25690">
    <property type="entry name" value="Phage_gp49"/>
    <property type="match status" value="1"/>
</dbReference>